<gene>
    <name evidence="8" type="ORF">EWE74_20805</name>
</gene>
<keyword evidence="9" id="KW-1185">Reference proteome</keyword>
<dbReference type="InterPro" id="IPR006710">
    <property type="entry name" value="Glyco_hydro_43"/>
</dbReference>
<dbReference type="GO" id="GO:0004553">
    <property type="term" value="F:hydrolase activity, hydrolyzing O-glycosyl compounds"/>
    <property type="evidence" value="ECO:0007669"/>
    <property type="project" value="InterPro"/>
</dbReference>
<feature type="domain" description="Beta-xylosidase C-terminal Concanavalin A-like" evidence="7">
    <location>
        <begin position="352"/>
        <end position="560"/>
    </location>
</feature>
<comment type="caution">
    <text evidence="8">The sequence shown here is derived from an EMBL/GenBank/DDBJ whole genome shotgun (WGS) entry which is preliminary data.</text>
</comment>
<dbReference type="Pfam" id="PF17851">
    <property type="entry name" value="GH43_C2"/>
    <property type="match status" value="1"/>
</dbReference>
<dbReference type="SUPFAM" id="SSF75005">
    <property type="entry name" value="Arabinanase/levansucrase/invertase"/>
    <property type="match status" value="1"/>
</dbReference>
<accession>A0A4Q6XMY9</accession>
<keyword evidence="2 6" id="KW-0378">Hydrolase</keyword>
<evidence type="ECO:0000256" key="4">
    <source>
        <dbReference type="PIRSR" id="PIRSR606710-1"/>
    </source>
</evidence>
<dbReference type="CDD" id="cd09001">
    <property type="entry name" value="GH43_FsAxh1-like"/>
    <property type="match status" value="1"/>
</dbReference>
<evidence type="ECO:0000256" key="6">
    <source>
        <dbReference type="RuleBase" id="RU361187"/>
    </source>
</evidence>
<evidence type="ECO:0000256" key="2">
    <source>
        <dbReference type="ARBA" id="ARBA00022801"/>
    </source>
</evidence>
<sequence>MIKLTIYKLLIVACIGFCYIMPSLRLNAQVSQTWVPDQGNGTYKNPILYADYSDPDVIRVGDDYYMTASSFNSVPGLPILHSKDLVNWQIVNYALGDLNLEGVPTGFFDKPQHGKGVWAPCIRYHRGEYIIYWGDPDFGIYVVKTKDILGPWDKPILVLPGKGRIDPSPLFDDNGKVYLTHAWAGSRAQFNSVMTVCEMDETGKNVIGEESLIFDGNDGINHTIEGGKFYKKDGYYYLLAPAGGVEMGWQIALRSKNVYGPYEVKRVLDQGKTEINGPHQGGLVQTQTGEWWFIHFQDKGPYGRVTHLQPVQWKDGWPVMGINDKDYCGEPVTTYRKPDVGKTYPMVTPVESDDFNAAKLGLQWQWHANPQQGWGFPSTNGYIRLYGQYFPDGYTNFWNIPNLLLQKLPAPKFTATVKLTAILQNEGDQAGLIMMGWDYSYIALRKTKEGYTIGQAVCEDAEQKGKEKLVEVLSVKNLHTEVKYNYQTRLEATEIHLRMEVSDGGVCQFLYSVDGKEFRPVGEQFQARQGKWVGAKMGMFILNKEHNTIRSWMDVDWFRIHK</sequence>
<comment type="similarity">
    <text evidence="1 6">Belongs to the glycosyl hydrolase 43 family.</text>
</comment>
<dbReference type="Gene3D" id="2.115.10.20">
    <property type="entry name" value="Glycosyl hydrolase domain, family 43"/>
    <property type="match status" value="1"/>
</dbReference>
<dbReference type="Pfam" id="PF04616">
    <property type="entry name" value="Glyco_hydro_43"/>
    <property type="match status" value="1"/>
</dbReference>
<feature type="site" description="Important for catalytic activity, responsible for pKa modulation of the active site Glu and correct orientation of both the proton donor and substrate" evidence="5">
    <location>
        <position position="166"/>
    </location>
</feature>
<dbReference type="InterPro" id="IPR023296">
    <property type="entry name" value="Glyco_hydro_beta-prop_sf"/>
</dbReference>
<evidence type="ECO:0000313" key="8">
    <source>
        <dbReference type="EMBL" id="RZF57465.1"/>
    </source>
</evidence>
<dbReference type="SUPFAM" id="SSF49899">
    <property type="entry name" value="Concanavalin A-like lectins/glucanases"/>
    <property type="match status" value="1"/>
</dbReference>
<dbReference type="PANTHER" id="PTHR42812">
    <property type="entry name" value="BETA-XYLOSIDASE"/>
    <property type="match status" value="1"/>
</dbReference>
<dbReference type="Gene3D" id="2.60.120.200">
    <property type="match status" value="1"/>
</dbReference>
<dbReference type="AlphaFoldDB" id="A0A4Q6XMY9"/>
<dbReference type="Proteomes" id="UP000292855">
    <property type="component" value="Unassembled WGS sequence"/>
</dbReference>
<proteinExistence type="inferred from homology"/>
<protein>
    <submittedName>
        <fullName evidence="8">Glycosyl hydrolase 43 family protein</fullName>
    </submittedName>
</protein>
<evidence type="ECO:0000256" key="3">
    <source>
        <dbReference type="ARBA" id="ARBA00023295"/>
    </source>
</evidence>
<organism evidence="8 9">
    <name type="scientific">Sphingobacterium corticibacterium</name>
    <dbReference type="NCBI Taxonomy" id="2484746"/>
    <lineage>
        <taxon>Bacteria</taxon>
        <taxon>Pseudomonadati</taxon>
        <taxon>Bacteroidota</taxon>
        <taxon>Sphingobacteriia</taxon>
        <taxon>Sphingobacteriales</taxon>
        <taxon>Sphingobacteriaceae</taxon>
        <taxon>Sphingobacterium</taxon>
    </lineage>
</organism>
<dbReference type="InterPro" id="IPR013320">
    <property type="entry name" value="ConA-like_dom_sf"/>
</dbReference>
<feature type="active site" description="Proton donor" evidence="4">
    <location>
        <position position="225"/>
    </location>
</feature>
<dbReference type="EMBL" id="SGIT01000007">
    <property type="protein sequence ID" value="RZF57465.1"/>
    <property type="molecule type" value="Genomic_DNA"/>
</dbReference>
<dbReference type="OrthoDB" id="9801455at2"/>
<keyword evidence="3 6" id="KW-0326">Glycosidase</keyword>
<evidence type="ECO:0000259" key="7">
    <source>
        <dbReference type="Pfam" id="PF17851"/>
    </source>
</evidence>
<name>A0A4Q6XMY9_9SPHI</name>
<evidence type="ECO:0000256" key="1">
    <source>
        <dbReference type="ARBA" id="ARBA00009865"/>
    </source>
</evidence>
<dbReference type="PANTHER" id="PTHR42812:SF12">
    <property type="entry name" value="BETA-XYLOSIDASE-RELATED"/>
    <property type="match status" value="1"/>
</dbReference>
<reference evidence="8 9" key="1">
    <citation type="submission" date="2019-02" db="EMBL/GenBank/DDBJ databases">
        <authorList>
            <person name="Li Y."/>
        </authorList>
    </citation>
    <scope>NUCLEOTIDE SEQUENCE [LARGE SCALE GENOMIC DNA]</scope>
    <source>
        <strain evidence="8 9">30C10-4-7</strain>
    </source>
</reference>
<evidence type="ECO:0000313" key="9">
    <source>
        <dbReference type="Proteomes" id="UP000292855"/>
    </source>
</evidence>
<feature type="active site" description="Proton acceptor" evidence="4">
    <location>
        <position position="54"/>
    </location>
</feature>
<dbReference type="GO" id="GO:0005975">
    <property type="term" value="P:carbohydrate metabolic process"/>
    <property type="evidence" value="ECO:0007669"/>
    <property type="project" value="InterPro"/>
</dbReference>
<dbReference type="InterPro" id="IPR041542">
    <property type="entry name" value="GH43_C2"/>
</dbReference>
<dbReference type="InterPro" id="IPR051795">
    <property type="entry name" value="Glycosyl_Hydrlase_43"/>
</dbReference>
<evidence type="ECO:0000256" key="5">
    <source>
        <dbReference type="PIRSR" id="PIRSR606710-2"/>
    </source>
</evidence>